<evidence type="ECO:0000256" key="6">
    <source>
        <dbReference type="PROSITE-ProRule" id="PRU00259"/>
    </source>
</evidence>
<dbReference type="PROSITE" id="PS50176">
    <property type="entry name" value="ARM_REPEAT"/>
    <property type="match status" value="2"/>
</dbReference>
<keyword evidence="4" id="KW-0808">Transferase</keyword>
<protein>
    <recommendedName>
        <fullName evidence="3">RING-type E3 ubiquitin transferase</fullName>
        <ecNumber evidence="3">2.3.2.27</ecNumber>
    </recommendedName>
</protein>
<dbReference type="SUPFAM" id="SSF48371">
    <property type="entry name" value="ARM repeat"/>
    <property type="match status" value="1"/>
</dbReference>
<keyword evidence="5" id="KW-0833">Ubl conjugation pathway</keyword>
<evidence type="ECO:0000256" key="5">
    <source>
        <dbReference type="ARBA" id="ARBA00022786"/>
    </source>
</evidence>
<dbReference type="PROSITE" id="PS51698">
    <property type="entry name" value="U_BOX"/>
    <property type="match status" value="1"/>
</dbReference>
<comment type="pathway">
    <text evidence="2">Protein modification; protein ubiquitination.</text>
</comment>
<dbReference type="InterPro" id="IPR011989">
    <property type="entry name" value="ARM-like"/>
</dbReference>
<dbReference type="HOGENOM" id="CLU_006348_7_0_1"/>
<feature type="region of interest" description="Disordered" evidence="7">
    <location>
        <begin position="1"/>
        <end position="34"/>
    </location>
</feature>
<name>A0A0E0B2G7_9ORYZ</name>
<dbReference type="FunFam" id="3.30.40.10:FF:000491">
    <property type="entry name" value="RING-type E3 ubiquitin transferase"/>
    <property type="match status" value="1"/>
</dbReference>
<dbReference type="Proteomes" id="UP000026961">
    <property type="component" value="Chromosome 9"/>
</dbReference>
<proteinExistence type="predicted"/>
<dbReference type="InterPro" id="IPR000225">
    <property type="entry name" value="Armadillo"/>
</dbReference>
<evidence type="ECO:0000259" key="8">
    <source>
        <dbReference type="PROSITE" id="PS51698"/>
    </source>
</evidence>
<dbReference type="EnsemblPlants" id="OGLUM09G09230.1">
    <property type="protein sequence ID" value="OGLUM09G09230.1"/>
    <property type="gene ID" value="OGLUM09G09230"/>
</dbReference>
<dbReference type="PANTHER" id="PTHR23315:SF79">
    <property type="entry name" value="RING-TYPE E3 UBIQUITIN TRANSFERASE"/>
    <property type="match status" value="1"/>
</dbReference>
<feature type="region of interest" description="Disordered" evidence="7">
    <location>
        <begin position="150"/>
        <end position="172"/>
    </location>
</feature>
<keyword evidence="10" id="KW-1185">Reference proteome</keyword>
<evidence type="ECO:0000313" key="10">
    <source>
        <dbReference type="Proteomes" id="UP000026961"/>
    </source>
</evidence>
<dbReference type="GO" id="GO:0016567">
    <property type="term" value="P:protein ubiquitination"/>
    <property type="evidence" value="ECO:0007669"/>
    <property type="project" value="UniProtKB-UniPathway"/>
</dbReference>
<feature type="compositionally biased region" description="Basic residues" evidence="7">
    <location>
        <begin position="1"/>
        <end position="13"/>
    </location>
</feature>
<dbReference type="SMART" id="SM00504">
    <property type="entry name" value="Ubox"/>
    <property type="match status" value="1"/>
</dbReference>
<evidence type="ECO:0000256" key="7">
    <source>
        <dbReference type="SAM" id="MobiDB-lite"/>
    </source>
</evidence>
<evidence type="ECO:0000313" key="9">
    <source>
        <dbReference type="EnsemblPlants" id="OGLUM09G09230.1"/>
    </source>
</evidence>
<feature type="repeat" description="ARM" evidence="6">
    <location>
        <begin position="291"/>
        <end position="330"/>
    </location>
</feature>
<accession>A0A0E0B2G7</accession>
<dbReference type="Gene3D" id="1.25.10.10">
    <property type="entry name" value="Leucine-rich Repeat Variant"/>
    <property type="match status" value="2"/>
</dbReference>
<evidence type="ECO:0000256" key="4">
    <source>
        <dbReference type="ARBA" id="ARBA00022679"/>
    </source>
</evidence>
<dbReference type="EC" id="2.3.2.27" evidence="3"/>
<reference evidence="9" key="1">
    <citation type="submission" date="2015-04" db="UniProtKB">
        <authorList>
            <consortium name="EnsemblPlants"/>
        </authorList>
    </citation>
    <scope>IDENTIFICATION</scope>
</reference>
<dbReference type="eggNOG" id="ENOG502QPJU">
    <property type="taxonomic scope" value="Eukaryota"/>
</dbReference>
<dbReference type="AlphaFoldDB" id="A0A0E0B2G7"/>
<dbReference type="Gene3D" id="3.30.40.10">
    <property type="entry name" value="Zinc/RING finger domain, C3HC4 (zinc finger)"/>
    <property type="match status" value="1"/>
</dbReference>
<evidence type="ECO:0000256" key="2">
    <source>
        <dbReference type="ARBA" id="ARBA00004906"/>
    </source>
</evidence>
<dbReference type="FunFam" id="1.25.10.10:FF:000392">
    <property type="entry name" value="RING-type E3 ubiquitin transferase"/>
    <property type="match status" value="1"/>
</dbReference>
<dbReference type="STRING" id="40148.A0A0E0B2G7"/>
<sequence>MGAGRPRRWKLPFHRSAPSSPSSPPDPEPHSPARSAVVVVAEEEAPPAEFVCSILGALMADPVILPSGQTYERACLQACAELAFLPPGMGSASDAVIPNTALKAAIGTWCARSGRVVPAPPSADAAREAVLRAMPADAAKSVRTRRAALASSSNSSYSSPASAASTSSYTSSSEIIPAEDEVGVKPVKEGTNKDAVREQVEMAVDPLEDVVVAKVMDAEEEEEVVLAVAGLREATRESAERRRALCTPRMLAALRRVLLIPRHASARVDATAALVNLTLEPANKVRIVRAGAVPPLVEVLRSSTSAPEAREHAAGALFGLALNEDNRAAIGVLGAVPPLLDLLTSPAHAAPARRDAGMALYHLSLAAVNQSKIARFPGAPKALLAVASSAAERMPIRRLALMVVCNVAACTEGRAALMDAGAVAAVTAILSHDTRSAELDEWCVAAMYAMSRGSLRFRGLARAAGADAALRRVAEECAPGIVRRDMARKTLRAMRNEADDAADLTGSSLECGDGDDCAGSIVSDGLMSFRRRQRELGSSSCGNTAEF</sequence>
<dbReference type="GO" id="GO:0061630">
    <property type="term" value="F:ubiquitin protein ligase activity"/>
    <property type="evidence" value="ECO:0007669"/>
    <property type="project" value="UniProtKB-EC"/>
</dbReference>
<dbReference type="SUPFAM" id="SSF57850">
    <property type="entry name" value="RING/U-box"/>
    <property type="match status" value="1"/>
</dbReference>
<dbReference type="InterPro" id="IPR003613">
    <property type="entry name" value="Ubox_domain"/>
</dbReference>
<reference evidence="9" key="2">
    <citation type="submission" date="2018-05" db="EMBL/GenBank/DDBJ databases">
        <title>OgluRS3 (Oryza glumaepatula Reference Sequence Version 3).</title>
        <authorList>
            <person name="Zhang J."/>
            <person name="Kudrna D."/>
            <person name="Lee S."/>
            <person name="Talag J."/>
            <person name="Welchert J."/>
            <person name="Wing R.A."/>
        </authorList>
    </citation>
    <scope>NUCLEOTIDE SEQUENCE [LARGE SCALE GENOMIC DNA]</scope>
</reference>
<organism evidence="9">
    <name type="scientific">Oryza glumipatula</name>
    <dbReference type="NCBI Taxonomy" id="40148"/>
    <lineage>
        <taxon>Eukaryota</taxon>
        <taxon>Viridiplantae</taxon>
        <taxon>Streptophyta</taxon>
        <taxon>Embryophyta</taxon>
        <taxon>Tracheophyta</taxon>
        <taxon>Spermatophyta</taxon>
        <taxon>Magnoliopsida</taxon>
        <taxon>Liliopsida</taxon>
        <taxon>Poales</taxon>
        <taxon>Poaceae</taxon>
        <taxon>BOP clade</taxon>
        <taxon>Oryzoideae</taxon>
        <taxon>Oryzeae</taxon>
        <taxon>Oryzinae</taxon>
        <taxon>Oryza</taxon>
    </lineage>
</organism>
<feature type="domain" description="U-box" evidence="8">
    <location>
        <begin position="45"/>
        <end position="116"/>
    </location>
</feature>
<dbReference type="PANTHER" id="PTHR23315">
    <property type="entry name" value="U BOX DOMAIN-CONTAINING"/>
    <property type="match status" value="1"/>
</dbReference>
<dbReference type="Pfam" id="PF04564">
    <property type="entry name" value="U-box"/>
    <property type="match status" value="1"/>
</dbReference>
<dbReference type="UniPathway" id="UPA00143"/>
<evidence type="ECO:0000256" key="1">
    <source>
        <dbReference type="ARBA" id="ARBA00000900"/>
    </source>
</evidence>
<dbReference type="InterPro" id="IPR016024">
    <property type="entry name" value="ARM-type_fold"/>
</dbReference>
<dbReference type="Gramene" id="OGLUM09G09230.1">
    <property type="protein sequence ID" value="OGLUM09G09230.1"/>
    <property type="gene ID" value="OGLUM09G09230"/>
</dbReference>
<comment type="catalytic activity">
    <reaction evidence="1">
        <text>S-ubiquitinyl-[E2 ubiquitin-conjugating enzyme]-L-cysteine + [acceptor protein]-L-lysine = [E2 ubiquitin-conjugating enzyme]-L-cysteine + N(6)-ubiquitinyl-[acceptor protein]-L-lysine.</text>
        <dbReference type="EC" id="2.3.2.27"/>
    </reaction>
</comment>
<evidence type="ECO:0000256" key="3">
    <source>
        <dbReference type="ARBA" id="ARBA00012483"/>
    </source>
</evidence>
<feature type="repeat" description="ARM" evidence="6">
    <location>
        <begin position="334"/>
        <end position="378"/>
    </location>
</feature>
<dbReference type="InterPro" id="IPR013083">
    <property type="entry name" value="Znf_RING/FYVE/PHD"/>
</dbReference>
<dbReference type="FunFam" id="1.25.10.10:FF:000285">
    <property type="entry name" value="RING-type E3 ubiquitin transferase"/>
    <property type="match status" value="1"/>
</dbReference>
<dbReference type="SMART" id="SM00185">
    <property type="entry name" value="ARM"/>
    <property type="match status" value="4"/>
</dbReference>
<dbReference type="Pfam" id="PF00514">
    <property type="entry name" value="Arm"/>
    <property type="match status" value="1"/>
</dbReference>